<name>A0A4Y2CG92_ARAVE</name>
<dbReference type="AlphaFoldDB" id="A0A4Y2CG92"/>
<feature type="coiled-coil region" evidence="1">
    <location>
        <begin position="73"/>
        <end position="100"/>
    </location>
</feature>
<feature type="compositionally biased region" description="Acidic residues" evidence="2">
    <location>
        <begin position="246"/>
        <end position="265"/>
    </location>
</feature>
<keyword evidence="1" id="KW-0175">Coiled coil</keyword>
<reference evidence="3 4" key="1">
    <citation type="journal article" date="2019" name="Sci. Rep.">
        <title>Orb-weaving spider Araneus ventricosus genome elucidates the spidroin gene catalogue.</title>
        <authorList>
            <person name="Kono N."/>
            <person name="Nakamura H."/>
            <person name="Ohtoshi R."/>
            <person name="Moran D.A.P."/>
            <person name="Shinohara A."/>
            <person name="Yoshida Y."/>
            <person name="Fujiwara M."/>
            <person name="Mori M."/>
            <person name="Tomita M."/>
            <person name="Arakawa K."/>
        </authorList>
    </citation>
    <scope>NUCLEOTIDE SEQUENCE [LARGE SCALE GENOMIC DNA]</scope>
</reference>
<comment type="caution">
    <text evidence="3">The sequence shown here is derived from an EMBL/GenBank/DDBJ whole genome shotgun (WGS) entry which is preliminary data.</text>
</comment>
<evidence type="ECO:0000313" key="3">
    <source>
        <dbReference type="EMBL" id="GBM03330.1"/>
    </source>
</evidence>
<dbReference type="Proteomes" id="UP000499080">
    <property type="component" value="Unassembled WGS sequence"/>
</dbReference>
<keyword evidence="4" id="KW-1185">Reference proteome</keyword>
<proteinExistence type="predicted"/>
<feature type="coiled-coil region" evidence="1">
    <location>
        <begin position="132"/>
        <end position="187"/>
    </location>
</feature>
<dbReference type="EMBL" id="BGPR01000190">
    <property type="protein sequence ID" value="GBM03330.1"/>
    <property type="molecule type" value="Genomic_DNA"/>
</dbReference>
<feature type="region of interest" description="Disordered" evidence="2">
    <location>
        <begin position="228"/>
        <end position="273"/>
    </location>
</feature>
<evidence type="ECO:0000313" key="4">
    <source>
        <dbReference type="Proteomes" id="UP000499080"/>
    </source>
</evidence>
<gene>
    <name evidence="3" type="ORF">AVEN_256880_1</name>
</gene>
<dbReference type="OrthoDB" id="366230at2759"/>
<accession>A0A4Y2CG92</accession>
<evidence type="ECO:0000256" key="2">
    <source>
        <dbReference type="SAM" id="MobiDB-lite"/>
    </source>
</evidence>
<evidence type="ECO:0000256" key="1">
    <source>
        <dbReference type="SAM" id="Coils"/>
    </source>
</evidence>
<sequence>MRAQFEVLIFRVTSVLYSLISQNGQEVENWRSASGTEIRTTDLVAMEITVGQQDGNHEVQRPTDWPVQKEKSNEELTKENEALRNEIQIVNEKYNNVTQLIKHKNTQGKRAVFLYEKLLYVRKREPRCSIYCRKIRKKVKAQEKQIASLKNEISILENANSNLNCKVIKLEAEKKKLEDKLPATTSEDDLVLFGGGNYKTYLQEKDAQMEKHLNDFYSLTTGRCGKRPEYKPIDIQNKPKNPYYLDSDDESSEENDDFHDDDSDVTIDSMSGL</sequence>
<protein>
    <submittedName>
        <fullName evidence="3">Uncharacterized protein</fullName>
    </submittedName>
</protein>
<organism evidence="3 4">
    <name type="scientific">Araneus ventricosus</name>
    <name type="common">Orbweaver spider</name>
    <name type="synonym">Epeira ventricosa</name>
    <dbReference type="NCBI Taxonomy" id="182803"/>
    <lineage>
        <taxon>Eukaryota</taxon>
        <taxon>Metazoa</taxon>
        <taxon>Ecdysozoa</taxon>
        <taxon>Arthropoda</taxon>
        <taxon>Chelicerata</taxon>
        <taxon>Arachnida</taxon>
        <taxon>Araneae</taxon>
        <taxon>Araneomorphae</taxon>
        <taxon>Entelegynae</taxon>
        <taxon>Araneoidea</taxon>
        <taxon>Araneidae</taxon>
        <taxon>Araneus</taxon>
    </lineage>
</organism>